<comment type="catalytic activity">
    <reaction evidence="8">
        <text>2-deoxy-D-ribose 5-phosphate = D-glyceraldehyde 3-phosphate + acetaldehyde</text>
        <dbReference type="Rhea" id="RHEA:12821"/>
        <dbReference type="ChEBI" id="CHEBI:15343"/>
        <dbReference type="ChEBI" id="CHEBI:59776"/>
        <dbReference type="ChEBI" id="CHEBI:62877"/>
        <dbReference type="EC" id="4.1.2.4"/>
    </reaction>
</comment>
<evidence type="ECO:0000256" key="3">
    <source>
        <dbReference type="ARBA" id="ARBA00012515"/>
    </source>
</evidence>
<proteinExistence type="inferred from homology"/>
<keyword evidence="5 9" id="KW-0704">Schiff base</keyword>
<comment type="pathway">
    <text evidence="1">Carbohydrate degradation; 2-deoxy-D-ribose 1-phosphate degradation; D-glyceraldehyde 3-phosphate and acetaldehyde from 2-deoxy-alpha-D-ribose 1-phosphate: step 2/2.</text>
</comment>
<dbReference type="PANTHER" id="PTHR10889">
    <property type="entry name" value="DEOXYRIBOSE-PHOSPHATE ALDOLASE"/>
    <property type="match status" value="1"/>
</dbReference>
<evidence type="ECO:0000313" key="11">
    <source>
        <dbReference type="Proteomes" id="UP000193498"/>
    </source>
</evidence>
<dbReference type="InterPro" id="IPR013785">
    <property type="entry name" value="Aldolase_TIM"/>
</dbReference>
<protein>
    <recommendedName>
        <fullName evidence="3">deoxyribose-phosphate aldolase</fullName>
        <ecNumber evidence="3">4.1.2.4</ecNumber>
    </recommendedName>
    <alternativeName>
        <fullName evidence="7">2-deoxy-D-ribose 5-phosphate aldolase</fullName>
    </alternativeName>
    <alternativeName>
        <fullName evidence="6">Phosphodeoxyriboaldolase</fullName>
    </alternativeName>
</protein>
<keyword evidence="4" id="KW-0456">Lyase</keyword>
<keyword evidence="11" id="KW-1185">Reference proteome</keyword>
<dbReference type="Pfam" id="PF01791">
    <property type="entry name" value="DeoC"/>
    <property type="match status" value="1"/>
</dbReference>
<evidence type="ECO:0000313" key="10">
    <source>
        <dbReference type="EMBL" id="ORX97936.1"/>
    </source>
</evidence>
<feature type="active site" description="Proton donor/acceptor" evidence="9">
    <location>
        <position position="222"/>
    </location>
</feature>
<evidence type="ECO:0000256" key="6">
    <source>
        <dbReference type="ARBA" id="ARBA00031814"/>
    </source>
</evidence>
<evidence type="ECO:0000256" key="4">
    <source>
        <dbReference type="ARBA" id="ARBA00023239"/>
    </source>
</evidence>
<dbReference type="PANTHER" id="PTHR10889:SF3">
    <property type="entry name" value="DEOXYRIBOSE-PHOSPHATE ALDOLASE"/>
    <property type="match status" value="1"/>
</dbReference>
<dbReference type="Gene3D" id="3.20.20.70">
    <property type="entry name" value="Aldolase class I"/>
    <property type="match status" value="1"/>
</dbReference>
<dbReference type="InterPro" id="IPR002915">
    <property type="entry name" value="DeoC/FbaB/LacD_aldolase"/>
</dbReference>
<dbReference type="Proteomes" id="UP000193498">
    <property type="component" value="Unassembled WGS sequence"/>
</dbReference>
<evidence type="ECO:0000256" key="1">
    <source>
        <dbReference type="ARBA" id="ARBA00004816"/>
    </source>
</evidence>
<accession>A0A1Y1YJJ9</accession>
<feature type="active site" description="Schiff-base intermediate with acetaldehyde" evidence="9">
    <location>
        <position position="185"/>
    </location>
</feature>
<comment type="similarity">
    <text evidence="2">Belongs to the DeoC/FbaB aldolase family. DeoC type 2 subfamily.</text>
</comment>
<dbReference type="OrthoDB" id="70823at2759"/>
<dbReference type="GO" id="GO:0016052">
    <property type="term" value="P:carbohydrate catabolic process"/>
    <property type="evidence" value="ECO:0007669"/>
    <property type="project" value="TreeGrafter"/>
</dbReference>
<dbReference type="GO" id="GO:0005737">
    <property type="term" value="C:cytoplasm"/>
    <property type="evidence" value="ECO:0007669"/>
    <property type="project" value="InterPro"/>
</dbReference>
<name>A0A1Y1YJJ9_9FUNG</name>
<dbReference type="UniPathway" id="UPA00002">
    <property type="reaction ID" value="UER00468"/>
</dbReference>
<dbReference type="EC" id="4.1.2.4" evidence="3"/>
<organism evidence="10 11">
    <name type="scientific">Basidiobolus meristosporus CBS 931.73</name>
    <dbReference type="NCBI Taxonomy" id="1314790"/>
    <lineage>
        <taxon>Eukaryota</taxon>
        <taxon>Fungi</taxon>
        <taxon>Fungi incertae sedis</taxon>
        <taxon>Zoopagomycota</taxon>
        <taxon>Entomophthoromycotina</taxon>
        <taxon>Basidiobolomycetes</taxon>
        <taxon>Basidiobolales</taxon>
        <taxon>Basidiobolaceae</taxon>
        <taxon>Basidiobolus</taxon>
    </lineage>
</organism>
<evidence type="ECO:0000256" key="8">
    <source>
        <dbReference type="ARBA" id="ARBA00048791"/>
    </source>
</evidence>
<dbReference type="GO" id="GO:0004139">
    <property type="term" value="F:deoxyribose-phosphate aldolase activity"/>
    <property type="evidence" value="ECO:0007669"/>
    <property type="project" value="UniProtKB-EC"/>
</dbReference>
<dbReference type="PIRSF" id="PIRSF001357">
    <property type="entry name" value="DeoC"/>
    <property type="match status" value="1"/>
</dbReference>
<dbReference type="STRING" id="1314790.A0A1Y1YJJ9"/>
<dbReference type="EMBL" id="MCFE01000123">
    <property type="protein sequence ID" value="ORX97936.1"/>
    <property type="molecule type" value="Genomic_DNA"/>
</dbReference>
<sequence>MSRSALLQTASAQKSSPLYARLGLATLDLTSLNDNDTDAVITDLCQRALSSPEPVAALCVYAQFTELARRILKENNYDAGIATVVNFPYGTNSVEQVVAETKACLDNVDEVDLVWPFEKYIQGDKEAACNMISEVKKTIVDYNRTLSSGRKPVLLKVILETSAFPAELVYDACIDAIHAGADFLKTSTGKHSAGGATLEVAYDMLRAIKDTKEKEGQDIRLKISGGVKTVEQAGSYIWLAEKMMTGTDEALVDGKEDQRWVNAKNFRIGASGVFSKLVNVLAPGKEASSEVESGY</sequence>
<dbReference type="SUPFAM" id="SSF51569">
    <property type="entry name" value="Aldolase"/>
    <property type="match status" value="1"/>
</dbReference>
<comment type="caution">
    <text evidence="10">The sequence shown here is derived from an EMBL/GenBank/DDBJ whole genome shotgun (WGS) entry which is preliminary data.</text>
</comment>
<dbReference type="InParanoid" id="A0A1Y1YJJ9"/>
<dbReference type="InterPro" id="IPR011343">
    <property type="entry name" value="DeoC"/>
</dbReference>
<reference evidence="10 11" key="1">
    <citation type="submission" date="2016-07" db="EMBL/GenBank/DDBJ databases">
        <title>Pervasive Adenine N6-methylation of Active Genes in Fungi.</title>
        <authorList>
            <consortium name="DOE Joint Genome Institute"/>
            <person name="Mondo S.J."/>
            <person name="Dannebaum R.O."/>
            <person name="Kuo R.C."/>
            <person name="Labutti K."/>
            <person name="Haridas S."/>
            <person name="Kuo A."/>
            <person name="Salamov A."/>
            <person name="Ahrendt S.R."/>
            <person name="Lipzen A."/>
            <person name="Sullivan W."/>
            <person name="Andreopoulos W.B."/>
            <person name="Clum A."/>
            <person name="Lindquist E."/>
            <person name="Daum C."/>
            <person name="Ramamoorthy G.K."/>
            <person name="Gryganskyi A."/>
            <person name="Culley D."/>
            <person name="Magnuson J.K."/>
            <person name="James T.Y."/>
            <person name="O'Malley M.A."/>
            <person name="Stajich J.E."/>
            <person name="Spatafora J.W."/>
            <person name="Visel A."/>
            <person name="Grigoriev I.V."/>
        </authorList>
    </citation>
    <scope>NUCLEOTIDE SEQUENCE [LARGE SCALE GENOMIC DNA]</scope>
    <source>
        <strain evidence="10 11">CBS 931.73</strain>
    </source>
</reference>
<evidence type="ECO:0000256" key="5">
    <source>
        <dbReference type="ARBA" id="ARBA00023270"/>
    </source>
</evidence>
<dbReference type="GO" id="GO:0046386">
    <property type="term" value="P:deoxyribose phosphate catabolic process"/>
    <property type="evidence" value="ECO:0007669"/>
    <property type="project" value="UniProtKB-UniPathway"/>
</dbReference>
<evidence type="ECO:0000256" key="2">
    <source>
        <dbReference type="ARBA" id="ARBA00009473"/>
    </source>
</evidence>
<dbReference type="GO" id="GO:0009264">
    <property type="term" value="P:deoxyribonucleotide catabolic process"/>
    <property type="evidence" value="ECO:0007669"/>
    <property type="project" value="InterPro"/>
</dbReference>
<gene>
    <name evidence="10" type="ORF">K493DRAFT_313884</name>
</gene>
<dbReference type="AlphaFoldDB" id="A0A1Y1YJJ9"/>
<dbReference type="NCBIfam" id="TIGR00126">
    <property type="entry name" value="deoC"/>
    <property type="match status" value="1"/>
</dbReference>
<dbReference type="SMART" id="SM01133">
    <property type="entry name" value="DeoC"/>
    <property type="match status" value="1"/>
</dbReference>
<evidence type="ECO:0000256" key="7">
    <source>
        <dbReference type="ARBA" id="ARBA00032755"/>
    </source>
</evidence>
<evidence type="ECO:0000256" key="9">
    <source>
        <dbReference type="PIRSR" id="PIRSR001357-50"/>
    </source>
</evidence>